<evidence type="ECO:0000256" key="1">
    <source>
        <dbReference type="SAM" id="MobiDB-lite"/>
    </source>
</evidence>
<proteinExistence type="predicted"/>
<evidence type="ECO:0000313" key="2">
    <source>
        <dbReference type="EMBL" id="KAF9491181.1"/>
    </source>
</evidence>
<feature type="region of interest" description="Disordered" evidence="1">
    <location>
        <begin position="238"/>
        <end position="258"/>
    </location>
</feature>
<feature type="compositionally biased region" description="Basic residues" evidence="1">
    <location>
        <begin position="249"/>
        <end position="258"/>
    </location>
</feature>
<dbReference type="Proteomes" id="UP000807025">
    <property type="component" value="Unassembled WGS sequence"/>
</dbReference>
<gene>
    <name evidence="2" type="ORF">BDN71DRAFT_1498170</name>
</gene>
<organism evidence="2 3">
    <name type="scientific">Pleurotus eryngii</name>
    <name type="common">Boletus of the steppes</name>
    <dbReference type="NCBI Taxonomy" id="5323"/>
    <lineage>
        <taxon>Eukaryota</taxon>
        <taxon>Fungi</taxon>
        <taxon>Dikarya</taxon>
        <taxon>Basidiomycota</taxon>
        <taxon>Agaricomycotina</taxon>
        <taxon>Agaricomycetes</taxon>
        <taxon>Agaricomycetidae</taxon>
        <taxon>Agaricales</taxon>
        <taxon>Pleurotineae</taxon>
        <taxon>Pleurotaceae</taxon>
        <taxon>Pleurotus</taxon>
    </lineage>
</organism>
<dbReference type="EMBL" id="MU154625">
    <property type="protein sequence ID" value="KAF9491181.1"/>
    <property type="molecule type" value="Genomic_DNA"/>
</dbReference>
<feature type="compositionally biased region" description="Gly residues" evidence="1">
    <location>
        <begin position="214"/>
        <end position="224"/>
    </location>
</feature>
<sequence>MSDMQHQLLGAIQEHVARHPSGFGAYGYPCRHSTIPGAPIAHRTLEASERRREPRALPGGRPTRVEMKQGREQQQRHARPIRWTGYRVRPVTTSLFRMTEKRQTTVKVSNNAKNDEERDGRGGGGSKELYLQRLPGACLPTCPVTAIPWESLLPSLLDPQTAVDDSLRTTSRVSHLRRGKDDTASDVHPTYSIPALSRQWPPTSEFDTRDAGGSDVGGAGGKLGGWRKILMTTTTGFTTPSSAVFQPHSPHRRHPRHA</sequence>
<dbReference type="AlphaFoldDB" id="A0A9P6D3I5"/>
<feature type="compositionally biased region" description="Basic and acidic residues" evidence="1">
    <location>
        <begin position="46"/>
        <end position="55"/>
    </location>
</feature>
<feature type="region of interest" description="Disordered" evidence="1">
    <location>
        <begin position="173"/>
        <end position="224"/>
    </location>
</feature>
<comment type="caution">
    <text evidence="2">The sequence shown here is derived from an EMBL/GenBank/DDBJ whole genome shotgun (WGS) entry which is preliminary data.</text>
</comment>
<feature type="region of interest" description="Disordered" evidence="1">
    <location>
        <begin position="107"/>
        <end position="128"/>
    </location>
</feature>
<reference evidence="2" key="1">
    <citation type="submission" date="2020-11" db="EMBL/GenBank/DDBJ databases">
        <authorList>
            <consortium name="DOE Joint Genome Institute"/>
            <person name="Ahrendt S."/>
            <person name="Riley R."/>
            <person name="Andreopoulos W."/>
            <person name="Labutti K."/>
            <person name="Pangilinan J."/>
            <person name="Ruiz-Duenas F.J."/>
            <person name="Barrasa J.M."/>
            <person name="Sanchez-Garcia M."/>
            <person name="Camarero S."/>
            <person name="Miyauchi S."/>
            <person name="Serrano A."/>
            <person name="Linde D."/>
            <person name="Babiker R."/>
            <person name="Drula E."/>
            <person name="Ayuso-Fernandez I."/>
            <person name="Pacheco R."/>
            <person name="Padilla G."/>
            <person name="Ferreira P."/>
            <person name="Barriuso J."/>
            <person name="Kellner H."/>
            <person name="Castanera R."/>
            <person name="Alfaro M."/>
            <person name="Ramirez L."/>
            <person name="Pisabarro A.G."/>
            <person name="Kuo A."/>
            <person name="Tritt A."/>
            <person name="Lipzen A."/>
            <person name="He G."/>
            <person name="Yan M."/>
            <person name="Ng V."/>
            <person name="Cullen D."/>
            <person name="Martin F."/>
            <person name="Rosso M.-N."/>
            <person name="Henrissat B."/>
            <person name="Hibbett D."/>
            <person name="Martinez A.T."/>
            <person name="Grigoriev I.V."/>
        </authorList>
    </citation>
    <scope>NUCLEOTIDE SEQUENCE</scope>
    <source>
        <strain evidence="2">ATCC 90797</strain>
    </source>
</reference>
<keyword evidence="3" id="KW-1185">Reference proteome</keyword>
<accession>A0A9P6D3I5</accession>
<protein>
    <submittedName>
        <fullName evidence="2">Uncharacterized protein</fullName>
    </submittedName>
</protein>
<feature type="compositionally biased region" description="Basic and acidic residues" evidence="1">
    <location>
        <begin position="63"/>
        <end position="75"/>
    </location>
</feature>
<feature type="region of interest" description="Disordered" evidence="1">
    <location>
        <begin position="46"/>
        <end position="78"/>
    </location>
</feature>
<name>A0A9P6D3I5_PLEER</name>
<evidence type="ECO:0000313" key="3">
    <source>
        <dbReference type="Proteomes" id="UP000807025"/>
    </source>
</evidence>